<accession>A0ABT9BEA3</accession>
<reference evidence="2" key="1">
    <citation type="submission" date="2023-07" db="EMBL/GenBank/DDBJ databases">
        <authorList>
            <person name="Kim M.K."/>
        </authorList>
    </citation>
    <scope>NUCLEOTIDE SEQUENCE</scope>
    <source>
        <strain evidence="2">ASUV-10-1</strain>
    </source>
</reference>
<sequence length="115" mass="12620">MPDQIPHPFKPSEHVPGAQVTRDDRSTLEAGLAAHVLGHRITHLEFTRERDFETSGHFKAPVDVVDLTIYLDNNVAYCARLVMSYFSIVSRGEALAHILPGEAHYVAPAAGTTPC</sequence>
<feature type="region of interest" description="Disordered" evidence="1">
    <location>
        <begin position="1"/>
        <end position="23"/>
    </location>
</feature>
<proteinExistence type="predicted"/>
<protein>
    <submittedName>
        <fullName evidence="2">Uncharacterized protein</fullName>
    </submittedName>
</protein>
<dbReference type="RefSeq" id="WP_305007356.1">
    <property type="nucleotide sequence ID" value="NZ_JAUQSY010000009.1"/>
</dbReference>
<keyword evidence="3" id="KW-1185">Reference proteome</keyword>
<comment type="caution">
    <text evidence="2">The sequence shown here is derived from an EMBL/GenBank/DDBJ whole genome shotgun (WGS) entry which is preliminary data.</text>
</comment>
<name>A0ABT9BEA3_9BACT</name>
<organism evidence="2 3">
    <name type="scientific">Hymenobacter aranciens</name>
    <dbReference type="NCBI Taxonomy" id="3063996"/>
    <lineage>
        <taxon>Bacteria</taxon>
        <taxon>Pseudomonadati</taxon>
        <taxon>Bacteroidota</taxon>
        <taxon>Cytophagia</taxon>
        <taxon>Cytophagales</taxon>
        <taxon>Hymenobacteraceae</taxon>
        <taxon>Hymenobacter</taxon>
    </lineage>
</organism>
<evidence type="ECO:0000313" key="2">
    <source>
        <dbReference type="EMBL" id="MDO7876024.1"/>
    </source>
</evidence>
<evidence type="ECO:0000256" key="1">
    <source>
        <dbReference type="SAM" id="MobiDB-lite"/>
    </source>
</evidence>
<dbReference type="Proteomes" id="UP001176429">
    <property type="component" value="Unassembled WGS sequence"/>
</dbReference>
<gene>
    <name evidence="2" type="ORF">Q5H93_14870</name>
</gene>
<dbReference type="EMBL" id="JAUQSY010000009">
    <property type="protein sequence ID" value="MDO7876024.1"/>
    <property type="molecule type" value="Genomic_DNA"/>
</dbReference>
<evidence type="ECO:0000313" key="3">
    <source>
        <dbReference type="Proteomes" id="UP001176429"/>
    </source>
</evidence>